<dbReference type="EMBL" id="JBFNXX010000009">
    <property type="protein sequence ID" value="MEW9920611.1"/>
    <property type="molecule type" value="Genomic_DNA"/>
</dbReference>
<dbReference type="NCBIfam" id="TIGR00229">
    <property type="entry name" value="sensory_box"/>
    <property type="match status" value="1"/>
</dbReference>
<sequence length="253" mass="28901">MLDTLSIAQLERLLEQFSVPMFVIERRAPDSEFCITCMNSALEELAGHTREDLLGRSTLEIAAAAEDTMKHYQRCVTTHQTIRFAFLFTNQQKEMQWDKILQYSRSPEGHDRVIVTAIKMSHDTPLLQDQIAFEDVRYFSSIADLQLENLSNAFASATEKARVTPIDEERIMRLHAVCRTIQSTVADIKQVVRTAQQRHAVSNRRIERAVSSMPIGPVCRRGDGHRARAWRCLRGSVTGGSPLKRYEKSQPQR</sequence>
<dbReference type="InterPro" id="IPR000014">
    <property type="entry name" value="PAS"/>
</dbReference>
<dbReference type="SUPFAM" id="SSF55785">
    <property type="entry name" value="PYP-like sensor domain (PAS domain)"/>
    <property type="match status" value="1"/>
</dbReference>
<name>A0ABV3RPM0_9RHOB</name>
<keyword evidence="3" id="KW-1185">Reference proteome</keyword>
<evidence type="ECO:0000313" key="2">
    <source>
        <dbReference type="EMBL" id="MEW9920611.1"/>
    </source>
</evidence>
<gene>
    <name evidence="2" type="ORF">AB2B41_13425</name>
</gene>
<dbReference type="PROSITE" id="PS50112">
    <property type="entry name" value="PAS"/>
    <property type="match status" value="1"/>
</dbReference>
<feature type="domain" description="PAS" evidence="1">
    <location>
        <begin position="6"/>
        <end position="59"/>
    </location>
</feature>
<dbReference type="InterPro" id="IPR035965">
    <property type="entry name" value="PAS-like_dom_sf"/>
</dbReference>
<dbReference type="RefSeq" id="WP_367878307.1">
    <property type="nucleotide sequence ID" value="NZ_JBFNXX010000009.1"/>
</dbReference>
<dbReference type="Gene3D" id="3.30.450.20">
    <property type="entry name" value="PAS domain"/>
    <property type="match status" value="1"/>
</dbReference>
<accession>A0ABV3RPM0</accession>
<reference evidence="2 3" key="1">
    <citation type="submission" date="2024-07" db="EMBL/GenBank/DDBJ databases">
        <title>Marimonas sp.nov., isolated from tidal-flat sediment.</title>
        <authorList>
            <person name="Jayan J.N."/>
            <person name="Lee S.S."/>
        </authorList>
    </citation>
    <scope>NUCLEOTIDE SEQUENCE [LARGE SCALE GENOMIC DNA]</scope>
    <source>
        <strain evidence="2 3">MJW-29</strain>
    </source>
</reference>
<dbReference type="Proteomes" id="UP001556098">
    <property type="component" value="Unassembled WGS sequence"/>
</dbReference>
<evidence type="ECO:0000259" key="1">
    <source>
        <dbReference type="PROSITE" id="PS50112"/>
    </source>
</evidence>
<protein>
    <submittedName>
        <fullName evidence="2">PAS domain S-box protein</fullName>
    </submittedName>
</protein>
<proteinExistence type="predicted"/>
<evidence type="ECO:0000313" key="3">
    <source>
        <dbReference type="Proteomes" id="UP001556098"/>
    </source>
</evidence>
<comment type="caution">
    <text evidence="2">The sequence shown here is derived from an EMBL/GenBank/DDBJ whole genome shotgun (WGS) entry which is preliminary data.</text>
</comment>
<organism evidence="2 3">
    <name type="scientific">Sulfitobacter sediminis</name>
    <dbReference type="NCBI Taxonomy" id="3234186"/>
    <lineage>
        <taxon>Bacteria</taxon>
        <taxon>Pseudomonadati</taxon>
        <taxon>Pseudomonadota</taxon>
        <taxon>Alphaproteobacteria</taxon>
        <taxon>Rhodobacterales</taxon>
        <taxon>Roseobacteraceae</taxon>
        <taxon>Sulfitobacter</taxon>
    </lineage>
</organism>